<feature type="region of interest" description="Disordered" evidence="1">
    <location>
        <begin position="243"/>
        <end position="274"/>
    </location>
</feature>
<evidence type="ECO:0000256" key="2">
    <source>
        <dbReference type="SAM" id="SignalP"/>
    </source>
</evidence>
<proteinExistence type="predicted"/>
<name>A0A0V0RWG9_9BILA</name>
<comment type="caution">
    <text evidence="3">The sequence shown here is derived from an EMBL/GenBank/DDBJ whole genome shotgun (WGS) entry which is preliminary data.</text>
</comment>
<dbReference type="Proteomes" id="UP000054630">
    <property type="component" value="Unassembled WGS sequence"/>
</dbReference>
<keyword evidence="4" id="KW-1185">Reference proteome</keyword>
<protein>
    <submittedName>
        <fullName evidence="3">Uncharacterized protein</fullName>
    </submittedName>
</protein>
<evidence type="ECO:0000313" key="4">
    <source>
        <dbReference type="Proteomes" id="UP000054630"/>
    </source>
</evidence>
<accession>A0A0V0RWG9</accession>
<reference evidence="3 4" key="1">
    <citation type="submission" date="2015-01" db="EMBL/GenBank/DDBJ databases">
        <title>Evolution of Trichinella species and genotypes.</title>
        <authorList>
            <person name="Korhonen P.K."/>
            <person name="Edoardo P."/>
            <person name="Giuseppe L.R."/>
            <person name="Gasser R.B."/>
        </authorList>
    </citation>
    <scope>NUCLEOTIDE SEQUENCE [LARGE SCALE GENOMIC DNA]</scope>
    <source>
        <strain evidence="3">ISS37</strain>
    </source>
</reference>
<feature type="chain" id="PRO_5006868294" evidence="2">
    <location>
        <begin position="34"/>
        <end position="296"/>
    </location>
</feature>
<feature type="signal peptide" evidence="2">
    <location>
        <begin position="1"/>
        <end position="33"/>
    </location>
</feature>
<evidence type="ECO:0000313" key="3">
    <source>
        <dbReference type="EMBL" id="KRX18819.1"/>
    </source>
</evidence>
<feature type="region of interest" description="Disordered" evidence="1">
    <location>
        <begin position="135"/>
        <end position="165"/>
    </location>
</feature>
<gene>
    <name evidence="3" type="ORF">T07_4586</name>
</gene>
<dbReference type="OrthoDB" id="5920676at2759"/>
<evidence type="ECO:0000256" key="1">
    <source>
        <dbReference type="SAM" id="MobiDB-lite"/>
    </source>
</evidence>
<dbReference type="AlphaFoldDB" id="A0A0V0RWG9"/>
<organism evidence="3 4">
    <name type="scientific">Trichinella nelsoni</name>
    <dbReference type="NCBI Taxonomy" id="6336"/>
    <lineage>
        <taxon>Eukaryota</taxon>
        <taxon>Metazoa</taxon>
        <taxon>Ecdysozoa</taxon>
        <taxon>Nematoda</taxon>
        <taxon>Enoplea</taxon>
        <taxon>Dorylaimia</taxon>
        <taxon>Trichinellida</taxon>
        <taxon>Trichinellidae</taxon>
        <taxon>Trichinella</taxon>
    </lineage>
</organism>
<dbReference type="EMBL" id="JYDL01000067">
    <property type="protein sequence ID" value="KRX18819.1"/>
    <property type="molecule type" value="Genomic_DNA"/>
</dbReference>
<sequence>MKFSCRSFVILLTNKMILLLLLLSLTASLQCNAAKASCLKTAYILKYYYKTNESEIEDQSEFEVKFAYCSFKVCEKELNKVEKPNLTEQEAKTYYELYVICRDACFKRISTSESFAKKFEKFKLKEYEKLMKKRHEEEEKRKEKRRKEAEKIKKKMEKEEKKKEKQQKEPTEFEVKFAYCSFKVCEKELSKTEKPNLTEQEAKTYYDLYIICRDACFERISTSESFAKKFEKFKLKEYQKLMKKRHEEEEKRNEKRRKEAEKIKKKMEKEEEKKRKLVKTETVLFAKKLEKQEMKK</sequence>
<keyword evidence="2" id="KW-0732">Signal</keyword>